<feature type="domain" description="GIY-YIG" evidence="8">
    <location>
        <begin position="14"/>
        <end position="95"/>
    </location>
</feature>
<comment type="caution">
    <text evidence="10">The sequence shown here is derived from an EMBL/GenBank/DDBJ whole genome shotgun (WGS) entry which is preliminary data.</text>
</comment>
<evidence type="ECO:0000256" key="1">
    <source>
        <dbReference type="ARBA" id="ARBA00022490"/>
    </source>
</evidence>
<protein>
    <submittedName>
        <fullName evidence="10">Excinuclease ABC subunit UvrC</fullName>
    </submittedName>
</protein>
<dbReference type="Pfam" id="PF14520">
    <property type="entry name" value="HHH_5"/>
    <property type="match status" value="1"/>
</dbReference>
<dbReference type="InterPro" id="IPR000305">
    <property type="entry name" value="GIY-YIG_endonuc"/>
</dbReference>
<dbReference type="InterPro" id="IPR001943">
    <property type="entry name" value="UVR_dom"/>
</dbReference>
<dbReference type="GO" id="GO:0003677">
    <property type="term" value="F:DNA binding"/>
    <property type="evidence" value="ECO:0007669"/>
    <property type="project" value="InterPro"/>
</dbReference>
<dbReference type="Pfam" id="PF08459">
    <property type="entry name" value="UvrC_RNaseH_dom"/>
    <property type="match status" value="1"/>
</dbReference>
<dbReference type="FunFam" id="3.40.1440.10:FF:000001">
    <property type="entry name" value="UvrABC system protein C"/>
    <property type="match status" value="1"/>
</dbReference>
<dbReference type="Proteomes" id="UP000886845">
    <property type="component" value="Unassembled WGS sequence"/>
</dbReference>
<dbReference type="InterPro" id="IPR050066">
    <property type="entry name" value="UvrABC_protein_C"/>
</dbReference>
<dbReference type="Pfam" id="PF02151">
    <property type="entry name" value="UVR"/>
    <property type="match status" value="1"/>
</dbReference>
<dbReference type="Gene3D" id="3.40.1440.10">
    <property type="entry name" value="GIY-YIG endonuclease"/>
    <property type="match status" value="1"/>
</dbReference>
<dbReference type="InterPro" id="IPR003583">
    <property type="entry name" value="Hlx-hairpin-Hlx_DNA-bd_motif"/>
</dbReference>
<dbReference type="Gene3D" id="1.10.150.20">
    <property type="entry name" value="5' to 3' exonuclease, C-terminal subdomain"/>
    <property type="match status" value="1"/>
</dbReference>
<dbReference type="Gene3D" id="3.30.420.340">
    <property type="entry name" value="UvrC, RNAse H endonuclease domain"/>
    <property type="match status" value="1"/>
</dbReference>
<evidence type="ECO:0000259" key="8">
    <source>
        <dbReference type="PROSITE" id="PS50164"/>
    </source>
</evidence>
<dbReference type="SUPFAM" id="SSF47781">
    <property type="entry name" value="RuvA domain 2-like"/>
    <property type="match status" value="1"/>
</dbReference>
<dbReference type="InterPro" id="IPR035901">
    <property type="entry name" value="GIY-YIG_endonuc_sf"/>
</dbReference>
<keyword evidence="5" id="KW-0234">DNA repair</keyword>
<feature type="domain" description="UVR" evidence="7">
    <location>
        <begin position="206"/>
        <end position="241"/>
    </location>
</feature>
<reference evidence="10" key="2">
    <citation type="journal article" date="2021" name="PeerJ">
        <title>Extensive microbial diversity within the chicken gut microbiome revealed by metagenomics and culture.</title>
        <authorList>
            <person name="Gilroy R."/>
            <person name="Ravi A."/>
            <person name="Getino M."/>
            <person name="Pursley I."/>
            <person name="Horton D.L."/>
            <person name="Alikhan N.F."/>
            <person name="Baker D."/>
            <person name="Gharbi K."/>
            <person name="Hall N."/>
            <person name="Watson M."/>
            <person name="Adriaenssens E.M."/>
            <person name="Foster-Nyarko E."/>
            <person name="Jarju S."/>
            <person name="Secka A."/>
            <person name="Antonio M."/>
            <person name="Oren A."/>
            <person name="Chaudhuri R.R."/>
            <person name="La Ragione R."/>
            <person name="Hildebrand F."/>
            <person name="Pallen M.J."/>
        </authorList>
    </citation>
    <scope>NUCLEOTIDE SEQUENCE</scope>
    <source>
        <strain evidence="10">35461</strain>
    </source>
</reference>
<organism evidence="10 11">
    <name type="scientific">Candidatus Spyradenecus faecavium</name>
    <dbReference type="NCBI Taxonomy" id="2840947"/>
    <lineage>
        <taxon>Bacteria</taxon>
        <taxon>Pseudomonadati</taxon>
        <taxon>Lentisphaerota</taxon>
        <taxon>Lentisphaeria</taxon>
        <taxon>Lentisphaerales</taxon>
        <taxon>Lentisphaeraceae</taxon>
        <taxon>Lentisphaeraceae incertae sedis</taxon>
        <taxon>Candidatus Spyradenecus</taxon>
    </lineage>
</organism>
<keyword evidence="6" id="KW-0742">SOS response</keyword>
<dbReference type="InterPro" id="IPR001162">
    <property type="entry name" value="UvrC_RNase_H_dom"/>
</dbReference>
<dbReference type="PANTHER" id="PTHR30562">
    <property type="entry name" value="UVRC/OXIDOREDUCTASE"/>
    <property type="match status" value="1"/>
</dbReference>
<dbReference type="Pfam" id="PF01541">
    <property type="entry name" value="GIY-YIG"/>
    <property type="match status" value="1"/>
</dbReference>
<evidence type="ECO:0000313" key="11">
    <source>
        <dbReference type="Proteomes" id="UP000886845"/>
    </source>
</evidence>
<name>A0A9D1T2Q6_9BACT</name>
<dbReference type="InterPro" id="IPR047296">
    <property type="entry name" value="GIY-YIG_UvrC_Cho"/>
</dbReference>
<dbReference type="PROSITE" id="PS50164">
    <property type="entry name" value="GIY_YIG"/>
    <property type="match status" value="1"/>
</dbReference>
<evidence type="ECO:0000256" key="2">
    <source>
        <dbReference type="ARBA" id="ARBA00022763"/>
    </source>
</evidence>
<dbReference type="PROSITE" id="PS50165">
    <property type="entry name" value="UVRC"/>
    <property type="match status" value="1"/>
</dbReference>
<evidence type="ECO:0000256" key="4">
    <source>
        <dbReference type="ARBA" id="ARBA00022881"/>
    </source>
</evidence>
<evidence type="ECO:0000256" key="6">
    <source>
        <dbReference type="ARBA" id="ARBA00023236"/>
    </source>
</evidence>
<feature type="domain" description="UvrC family homology region profile" evidence="9">
    <location>
        <begin position="236"/>
        <end position="363"/>
    </location>
</feature>
<keyword evidence="2" id="KW-0227">DNA damage</keyword>
<dbReference type="AlphaFoldDB" id="A0A9D1T2Q6"/>
<dbReference type="CDD" id="cd10434">
    <property type="entry name" value="GIY-YIG_UvrC_Cho"/>
    <property type="match status" value="1"/>
</dbReference>
<dbReference type="InterPro" id="IPR010994">
    <property type="entry name" value="RuvA_2-like"/>
</dbReference>
<dbReference type="Gene3D" id="4.10.860.10">
    <property type="entry name" value="UVR domain"/>
    <property type="match status" value="1"/>
</dbReference>
<evidence type="ECO:0000313" key="10">
    <source>
        <dbReference type="EMBL" id="HIV09447.1"/>
    </source>
</evidence>
<reference evidence="10" key="1">
    <citation type="submission" date="2020-10" db="EMBL/GenBank/DDBJ databases">
        <authorList>
            <person name="Gilroy R."/>
        </authorList>
    </citation>
    <scope>NUCLEOTIDE SEQUENCE</scope>
    <source>
        <strain evidence="10">35461</strain>
    </source>
</reference>
<dbReference type="InterPro" id="IPR036876">
    <property type="entry name" value="UVR_dom_sf"/>
</dbReference>
<keyword evidence="1" id="KW-0963">Cytoplasm</keyword>
<dbReference type="SMART" id="SM00465">
    <property type="entry name" value="GIYc"/>
    <property type="match status" value="1"/>
</dbReference>
<dbReference type="SUPFAM" id="SSF46600">
    <property type="entry name" value="C-terminal UvrC-binding domain of UvrB"/>
    <property type="match status" value="1"/>
</dbReference>
<dbReference type="PANTHER" id="PTHR30562:SF1">
    <property type="entry name" value="UVRABC SYSTEM PROTEIN C"/>
    <property type="match status" value="1"/>
</dbReference>
<dbReference type="SUPFAM" id="SSF82771">
    <property type="entry name" value="GIY-YIG endonuclease"/>
    <property type="match status" value="1"/>
</dbReference>
<keyword evidence="4" id="KW-0267">Excision nuclease</keyword>
<evidence type="ECO:0000256" key="5">
    <source>
        <dbReference type="ARBA" id="ARBA00023204"/>
    </source>
</evidence>
<accession>A0A9D1T2Q6</accession>
<keyword evidence="3" id="KW-0228">DNA excision</keyword>
<dbReference type="GO" id="GO:0009381">
    <property type="term" value="F:excinuclease ABC activity"/>
    <property type="evidence" value="ECO:0007669"/>
    <property type="project" value="InterPro"/>
</dbReference>
<dbReference type="InterPro" id="IPR038476">
    <property type="entry name" value="UvrC_RNase_H_dom_sf"/>
</dbReference>
<dbReference type="EMBL" id="DVOR01000157">
    <property type="protein sequence ID" value="HIV09447.1"/>
    <property type="molecule type" value="Genomic_DNA"/>
</dbReference>
<dbReference type="GO" id="GO:0006289">
    <property type="term" value="P:nucleotide-excision repair"/>
    <property type="evidence" value="ECO:0007669"/>
    <property type="project" value="InterPro"/>
</dbReference>
<sequence length="491" mass="56055">MNDVLREKLKHLPEKPGCYLYRDRAGTIIYVGKAVNLRRRVQSYFRASTMRHAPPKLRSLVHHVEDLELRVVRTEAEALLTESHLIKTYRPRFNILLRDDKRYLSLKADPDRPFPRIVTCRIVRDDGARYFGPFPSSTVVRAALDFTEKRYGLRKCGSLNPCPDDHTHCMADVIRFCTAPCLGRISEADYRARFDEACAFLRGERPAVIEEVRQQMLEASAKEDFERAARLRDTWLALKELTRERARARLIPAMKRPTAEEGLAQLAELLGLDRPPRVIECFDISHLMGTHTVASMVVAVDGMPDKRRYRRFRVRTVSNDDPHAMAEVIRRRYTRVLNEGLPLPHLILCDGAELQVRATRAVLRELCLFDAIPVAGLNEHFEEIVLDDGRPNLILPRDSPALQVLIRLRDEAHRFAITFNRALRLRALKESVLDELPGIGPARKRQLLAAFGSLRRLAAASEEEIAAQPGITPALAKAIKEALRVRVHDFD</sequence>
<gene>
    <name evidence="10" type="ORF">IAC79_04965</name>
</gene>
<dbReference type="GO" id="GO:0009380">
    <property type="term" value="C:excinuclease repair complex"/>
    <property type="evidence" value="ECO:0007669"/>
    <property type="project" value="TreeGrafter"/>
</dbReference>
<dbReference type="SMART" id="SM00278">
    <property type="entry name" value="HhH1"/>
    <property type="match status" value="2"/>
</dbReference>
<evidence type="ECO:0000259" key="7">
    <source>
        <dbReference type="PROSITE" id="PS50151"/>
    </source>
</evidence>
<dbReference type="GO" id="GO:0009432">
    <property type="term" value="P:SOS response"/>
    <property type="evidence" value="ECO:0007669"/>
    <property type="project" value="UniProtKB-KW"/>
</dbReference>
<evidence type="ECO:0000256" key="3">
    <source>
        <dbReference type="ARBA" id="ARBA00022769"/>
    </source>
</evidence>
<evidence type="ECO:0000259" key="9">
    <source>
        <dbReference type="PROSITE" id="PS50165"/>
    </source>
</evidence>
<dbReference type="PROSITE" id="PS50151">
    <property type="entry name" value="UVR"/>
    <property type="match status" value="1"/>
</dbReference>
<proteinExistence type="predicted"/>